<dbReference type="InterPro" id="IPR007712">
    <property type="entry name" value="RelE/ParE_toxin"/>
</dbReference>
<dbReference type="PANTHER" id="PTHR33755">
    <property type="entry name" value="TOXIN PARE1-RELATED"/>
    <property type="match status" value="1"/>
</dbReference>
<gene>
    <name evidence="4" type="ORF">AADEFJLK_02787</name>
    <name evidence="3" type="ORF">CEK71_21870</name>
</gene>
<evidence type="ECO:0000313" key="6">
    <source>
        <dbReference type="Proteomes" id="UP000237423"/>
    </source>
</evidence>
<dbReference type="Proteomes" id="UP000197019">
    <property type="component" value="Chromosome"/>
</dbReference>
<protein>
    <submittedName>
        <fullName evidence="3">Plasmid stabilization protein</fullName>
    </submittedName>
    <submittedName>
        <fullName evidence="4">Type II toxin-antitoxin system RelE/ParE family toxin</fullName>
    </submittedName>
</protein>
<dbReference type="InterPro" id="IPR051803">
    <property type="entry name" value="TA_system_RelE-like_toxin"/>
</dbReference>
<evidence type="ECO:0000313" key="4">
    <source>
        <dbReference type="EMBL" id="POZ51338.1"/>
    </source>
</evidence>
<evidence type="ECO:0000256" key="1">
    <source>
        <dbReference type="ARBA" id="ARBA00006226"/>
    </source>
</evidence>
<dbReference type="Proteomes" id="UP000237423">
    <property type="component" value="Unassembled WGS sequence"/>
</dbReference>
<dbReference type="AlphaFoldDB" id="A0A1Z4C4L9"/>
<comment type="similarity">
    <text evidence="1">Belongs to the RelE toxin family.</text>
</comment>
<reference evidence="4 6" key="2">
    <citation type="submission" date="2017-11" db="EMBL/GenBank/DDBJ databases">
        <title>Draft Genome Sequence of Methylobacter psychrotolerans Sph1T, an Obligate Methanotroph from Low-Temperature Environments.</title>
        <authorList>
            <person name="Oshkin I.Y."/>
            <person name="Miroshnikov K."/>
            <person name="Belova S.E."/>
            <person name="Korzhenkov A."/>
            <person name="Toshchakov S.V."/>
            <person name="Dedysh S.N."/>
        </authorList>
    </citation>
    <scope>NUCLEOTIDE SEQUENCE [LARGE SCALE GENOMIC DNA]</scope>
    <source>
        <strain evidence="4 6">Sph1</strain>
    </source>
</reference>
<dbReference type="PANTHER" id="PTHR33755:SF8">
    <property type="entry name" value="TOXIN PARE2"/>
    <property type="match status" value="1"/>
</dbReference>
<proteinExistence type="inferred from homology"/>
<dbReference type="EMBL" id="PGFZ01000006">
    <property type="protein sequence ID" value="POZ51338.1"/>
    <property type="molecule type" value="Genomic_DNA"/>
</dbReference>
<evidence type="ECO:0000256" key="2">
    <source>
        <dbReference type="ARBA" id="ARBA00022649"/>
    </source>
</evidence>
<evidence type="ECO:0000313" key="5">
    <source>
        <dbReference type="Proteomes" id="UP000197019"/>
    </source>
</evidence>
<sequence>MIVRFLEVAEAELEAAINYYNLKKTGLGQAFLIEIKATVSRIANFPEAWQPLGQRTRRCLTHRFPYCVVYQIRDDEILIIAVSHLHQKPMYWQGRL</sequence>
<accession>A0A1Z4C4L9</accession>
<dbReference type="InterPro" id="IPR035093">
    <property type="entry name" value="RelE/ParE_toxin_dom_sf"/>
</dbReference>
<dbReference type="RefSeq" id="WP_088621353.1">
    <property type="nucleotide sequence ID" value="NZ_CP022129.1"/>
</dbReference>
<dbReference type="KEGG" id="mpsy:CEK71_21870"/>
<dbReference type="Gene3D" id="3.30.2310.20">
    <property type="entry name" value="RelE-like"/>
    <property type="match status" value="1"/>
</dbReference>
<organism evidence="3 5">
    <name type="scientific">Methylovulum psychrotolerans</name>
    <dbReference type="NCBI Taxonomy" id="1704499"/>
    <lineage>
        <taxon>Bacteria</taxon>
        <taxon>Pseudomonadati</taxon>
        <taxon>Pseudomonadota</taxon>
        <taxon>Gammaproteobacteria</taxon>
        <taxon>Methylococcales</taxon>
        <taxon>Methylococcaceae</taxon>
        <taxon>Methylovulum</taxon>
    </lineage>
</organism>
<name>A0A1Z4C4L9_9GAMM</name>
<keyword evidence="2" id="KW-1277">Toxin-antitoxin system</keyword>
<reference evidence="3 5" key="1">
    <citation type="submission" date="2017-06" db="EMBL/GenBank/DDBJ databases">
        <title>Genome Sequencing of the methanotroph Methylovulum psychrotolerants str. HV10-M2 isolated from a high-altitude environment.</title>
        <authorList>
            <person name="Mateos-Rivera A."/>
        </authorList>
    </citation>
    <scope>NUCLEOTIDE SEQUENCE [LARGE SCALE GENOMIC DNA]</scope>
    <source>
        <strain evidence="3 5">HV10_M2</strain>
    </source>
</reference>
<evidence type="ECO:0000313" key="3">
    <source>
        <dbReference type="EMBL" id="ASF48491.1"/>
    </source>
</evidence>
<dbReference type="Pfam" id="PF05016">
    <property type="entry name" value="ParE_toxin"/>
    <property type="match status" value="1"/>
</dbReference>
<dbReference type="EMBL" id="CP022129">
    <property type="protein sequence ID" value="ASF48491.1"/>
    <property type="molecule type" value="Genomic_DNA"/>
</dbReference>
<dbReference type="OrthoDB" id="9809155at2"/>
<keyword evidence="5" id="KW-1185">Reference proteome</keyword>